<dbReference type="Pfam" id="PF13439">
    <property type="entry name" value="Glyco_transf_4"/>
    <property type="match status" value="1"/>
</dbReference>
<dbReference type="InterPro" id="IPR050194">
    <property type="entry name" value="Glycosyltransferase_grp1"/>
</dbReference>
<dbReference type="InterPro" id="IPR001296">
    <property type="entry name" value="Glyco_trans_1"/>
</dbReference>
<dbReference type="PANTHER" id="PTHR45947:SF3">
    <property type="entry name" value="SULFOQUINOVOSYL TRANSFERASE SQD2"/>
    <property type="match status" value="1"/>
</dbReference>
<organism evidence="3 4">
    <name type="scientific">Mojavia pulchra JT2-VF2</name>
    <dbReference type="NCBI Taxonomy" id="287848"/>
    <lineage>
        <taxon>Bacteria</taxon>
        <taxon>Bacillati</taxon>
        <taxon>Cyanobacteriota</taxon>
        <taxon>Cyanophyceae</taxon>
        <taxon>Nostocales</taxon>
        <taxon>Nostocaceae</taxon>
    </lineage>
</organism>
<evidence type="ECO:0000313" key="3">
    <source>
        <dbReference type="EMBL" id="MBW4561265.1"/>
    </source>
</evidence>
<reference evidence="3" key="1">
    <citation type="submission" date="2021-05" db="EMBL/GenBank/DDBJ databases">
        <authorList>
            <person name="Pietrasiak N."/>
            <person name="Ward R."/>
            <person name="Stajich J.E."/>
            <person name="Kurbessoian T."/>
        </authorList>
    </citation>
    <scope>NUCLEOTIDE SEQUENCE</scope>
    <source>
        <strain evidence="3">JT2-VF2</strain>
    </source>
</reference>
<gene>
    <name evidence="3" type="ORF">KME32_08910</name>
</gene>
<dbReference type="Pfam" id="PF00534">
    <property type="entry name" value="Glycos_transf_1"/>
    <property type="match status" value="1"/>
</dbReference>
<evidence type="ECO:0000313" key="4">
    <source>
        <dbReference type="Proteomes" id="UP000715781"/>
    </source>
</evidence>
<sequence>MNIRKYRILIVASHPAQYSAPIFRVMAKHPQLEPQVAYCSLQGFEPSLDSEFGVEVAWDIPLLNGYPWIQVQNNSPKPKLGSFFGLINLELWKLIRKGNFDAVIVYAGYSYASFWIAAAAAKAHGQKFVFSTDASSIQSRNGKQWKAWLKRFLLPPIFRLADFVIVSSTLGKQVVRSLGIPEKQIAMTPSSVDNDWWSYQATQVDVKAVRRQWDIPENGLVVLFCAKLQPWKRPTDILQAFAKANVPNSYLVFAGEGPLRPQLEAEAKSLEMQDQVRFLGFVNQSQLPSVYRCANLFVLPSEHEPFGLVVNEAMLCGCPVAVSDHVGASYDLVQHGETGLVYSCGDVDALAGILRVFLPDSERLNKMSAAAAQRMKTWSPYENVEVIVQALEKSIASPAMILSSLS</sequence>
<evidence type="ECO:0000259" key="1">
    <source>
        <dbReference type="Pfam" id="PF00534"/>
    </source>
</evidence>
<evidence type="ECO:0000259" key="2">
    <source>
        <dbReference type="Pfam" id="PF13439"/>
    </source>
</evidence>
<dbReference type="Gene3D" id="3.40.50.2000">
    <property type="entry name" value="Glycogen Phosphorylase B"/>
    <property type="match status" value="2"/>
</dbReference>
<feature type="domain" description="Glycosyltransferase subfamily 4-like N-terminal" evidence="2">
    <location>
        <begin position="76"/>
        <end position="195"/>
    </location>
</feature>
<dbReference type="AlphaFoldDB" id="A0A951PWS5"/>
<dbReference type="CDD" id="cd03801">
    <property type="entry name" value="GT4_PimA-like"/>
    <property type="match status" value="1"/>
</dbReference>
<dbReference type="SUPFAM" id="SSF53756">
    <property type="entry name" value="UDP-Glycosyltransferase/glycogen phosphorylase"/>
    <property type="match status" value="1"/>
</dbReference>
<dbReference type="Proteomes" id="UP000715781">
    <property type="component" value="Unassembled WGS sequence"/>
</dbReference>
<dbReference type="GO" id="GO:0016757">
    <property type="term" value="F:glycosyltransferase activity"/>
    <property type="evidence" value="ECO:0007669"/>
    <property type="project" value="InterPro"/>
</dbReference>
<dbReference type="InterPro" id="IPR028098">
    <property type="entry name" value="Glyco_trans_4-like_N"/>
</dbReference>
<dbReference type="PANTHER" id="PTHR45947">
    <property type="entry name" value="SULFOQUINOVOSYL TRANSFERASE SQD2"/>
    <property type="match status" value="1"/>
</dbReference>
<comment type="caution">
    <text evidence="3">The sequence shown here is derived from an EMBL/GenBank/DDBJ whole genome shotgun (WGS) entry which is preliminary data.</text>
</comment>
<proteinExistence type="predicted"/>
<accession>A0A951PWS5</accession>
<name>A0A951PWS5_9NOST</name>
<protein>
    <submittedName>
        <fullName evidence="3">Glycosyltransferase family 4 protein</fullName>
    </submittedName>
</protein>
<feature type="domain" description="Glycosyl transferase family 1" evidence="1">
    <location>
        <begin position="208"/>
        <end position="373"/>
    </location>
</feature>
<reference evidence="3" key="2">
    <citation type="journal article" date="2022" name="Microbiol. Resour. Announc.">
        <title>Metagenome Sequencing to Explore Phylogenomics of Terrestrial Cyanobacteria.</title>
        <authorList>
            <person name="Ward R.D."/>
            <person name="Stajich J.E."/>
            <person name="Johansen J.R."/>
            <person name="Huntemann M."/>
            <person name="Clum A."/>
            <person name="Foster B."/>
            <person name="Foster B."/>
            <person name="Roux S."/>
            <person name="Palaniappan K."/>
            <person name="Varghese N."/>
            <person name="Mukherjee S."/>
            <person name="Reddy T.B.K."/>
            <person name="Daum C."/>
            <person name="Copeland A."/>
            <person name="Chen I.A."/>
            <person name="Ivanova N.N."/>
            <person name="Kyrpides N.C."/>
            <person name="Shapiro N."/>
            <person name="Eloe-Fadrosh E.A."/>
            <person name="Pietrasiak N."/>
        </authorList>
    </citation>
    <scope>NUCLEOTIDE SEQUENCE</scope>
    <source>
        <strain evidence="3">JT2-VF2</strain>
    </source>
</reference>
<dbReference type="EMBL" id="JAHHHN010000004">
    <property type="protein sequence ID" value="MBW4561265.1"/>
    <property type="molecule type" value="Genomic_DNA"/>
</dbReference>